<keyword evidence="1" id="KW-0031">Aminopeptidase</keyword>
<sequence>MDELSIVYGDESLPGLYENSRISGISYLTQMRSIRCSWFVKTEMRSNRQLHVQNLDLRSEAAYRVTKRKLVKRGRGPTITIDEAIEVGNIFNVHGYIRARMHHIYHPLHNKAAQLHSSNKIPSKAISSCPSKVEVQQSMASKPGNILTDWPWKPLESFKNLGSIDRREHILDYTSFGLAFLVVDRTAKGTNRIVDKDIEFDQVDRERNR</sequence>
<name>A0A0B0P4B1_GOSAR</name>
<organism evidence="1 3">
    <name type="scientific">Gossypium arboreum</name>
    <name type="common">Tree cotton</name>
    <name type="synonym">Gossypium nanking</name>
    <dbReference type="NCBI Taxonomy" id="29729"/>
    <lineage>
        <taxon>Eukaryota</taxon>
        <taxon>Viridiplantae</taxon>
        <taxon>Streptophyta</taxon>
        <taxon>Embryophyta</taxon>
        <taxon>Tracheophyta</taxon>
        <taxon>Spermatophyta</taxon>
        <taxon>Magnoliopsida</taxon>
        <taxon>eudicotyledons</taxon>
        <taxon>Gunneridae</taxon>
        <taxon>Pentapetalae</taxon>
        <taxon>rosids</taxon>
        <taxon>malvids</taxon>
        <taxon>Malvales</taxon>
        <taxon>Malvaceae</taxon>
        <taxon>Malvoideae</taxon>
        <taxon>Gossypium</taxon>
    </lineage>
</organism>
<keyword evidence="3" id="KW-1185">Reference proteome</keyword>
<dbReference type="EMBL" id="KN414138">
    <property type="protein sequence ID" value="KHG19855.1"/>
    <property type="molecule type" value="Genomic_DNA"/>
</dbReference>
<evidence type="ECO:0000313" key="2">
    <source>
        <dbReference type="EMBL" id="KHG30460.1"/>
    </source>
</evidence>
<protein>
    <submittedName>
        <fullName evidence="2">PepA</fullName>
    </submittedName>
    <submittedName>
        <fullName evidence="1">Putative cytosol aminopeptidase</fullName>
    </submittedName>
</protein>
<keyword evidence="1" id="KW-0645">Protease</keyword>
<proteinExistence type="predicted"/>
<dbReference type="Proteomes" id="UP000032142">
    <property type="component" value="Unassembled WGS sequence"/>
</dbReference>
<reference evidence="1" key="1">
    <citation type="submission" date="2014-09" db="EMBL/GenBank/DDBJ databases">
        <title>G. arboreum L. cv. AKA8401 A2 genome assembly version 1.0.</title>
        <authorList>
            <person name="Mudge J."/>
            <person name="Ramaraj T."/>
            <person name="Lindquist I.E."/>
            <person name="Bharti A.K."/>
            <person name="Sundararajan A."/>
            <person name="Cameron C.T."/>
            <person name="Woodward J.E."/>
            <person name="May G.D."/>
            <person name="Brubaker C."/>
            <person name="Broadhvest J."/>
            <person name="Wilkins T.A."/>
        </authorList>
    </citation>
    <scope>NUCLEOTIDE SEQUENCE</scope>
</reference>
<dbReference type="EMBL" id="KN456977">
    <property type="protein sequence ID" value="KHG30460.1"/>
    <property type="molecule type" value="Genomic_DNA"/>
</dbReference>
<dbReference type="GO" id="GO:0004177">
    <property type="term" value="F:aminopeptidase activity"/>
    <property type="evidence" value="ECO:0007669"/>
    <property type="project" value="UniProtKB-KW"/>
</dbReference>
<evidence type="ECO:0000313" key="1">
    <source>
        <dbReference type="EMBL" id="KHG19855.1"/>
    </source>
</evidence>
<keyword evidence="1" id="KW-0378">Hydrolase</keyword>
<reference evidence="3" key="2">
    <citation type="submission" date="2014-09" db="EMBL/GenBank/DDBJ databases">
        <authorList>
            <person name="Mudge J."/>
            <person name="Ramaraj T."/>
            <person name="Lindquist I.E."/>
            <person name="Bharti A.K."/>
            <person name="Sundararajan A."/>
            <person name="Cameron C.T."/>
            <person name="Woodward J.E."/>
            <person name="May G.D."/>
            <person name="Brubaker C."/>
            <person name="Broadhvest J."/>
            <person name="Wilkins T.A."/>
        </authorList>
    </citation>
    <scope>NUCLEOTIDE SEQUENCE</scope>
    <source>
        <strain evidence="3">cv. AKA8401</strain>
    </source>
</reference>
<gene>
    <name evidence="2" type="ORF">F383_11543</name>
    <name evidence="1" type="ORF">F383_26199</name>
</gene>
<accession>A0A0B0P4B1</accession>
<dbReference type="AlphaFoldDB" id="A0A0B0P4B1"/>
<evidence type="ECO:0000313" key="3">
    <source>
        <dbReference type="Proteomes" id="UP000032142"/>
    </source>
</evidence>